<dbReference type="GeneID" id="71985743"/>
<name>A0A9Q8P8X1_PASFU</name>
<evidence type="ECO:0000313" key="11">
    <source>
        <dbReference type="Proteomes" id="UP000756132"/>
    </source>
</evidence>
<protein>
    <submittedName>
        <fullName evidence="10">Dothistromin biosynthesis peroxidase dotB</fullName>
    </submittedName>
</protein>
<comment type="similarity">
    <text evidence="7">Belongs to the chloroperoxidase family.</text>
</comment>
<keyword evidence="5" id="KW-0560">Oxidoreductase</keyword>
<accession>A0A9Q8P8X1</accession>
<dbReference type="Proteomes" id="UP000756132">
    <property type="component" value="Chromosome 5"/>
</dbReference>
<evidence type="ECO:0000256" key="5">
    <source>
        <dbReference type="ARBA" id="ARBA00023002"/>
    </source>
</evidence>
<dbReference type="AlphaFoldDB" id="A0A9Q8P8X1"/>
<evidence type="ECO:0000256" key="8">
    <source>
        <dbReference type="SAM" id="SignalP"/>
    </source>
</evidence>
<gene>
    <name evidence="10" type="ORF">CLAFUR5_05865</name>
</gene>
<evidence type="ECO:0000256" key="1">
    <source>
        <dbReference type="ARBA" id="ARBA00001970"/>
    </source>
</evidence>
<dbReference type="RefSeq" id="XP_047762051.1">
    <property type="nucleotide sequence ID" value="XM_047905013.1"/>
</dbReference>
<evidence type="ECO:0000256" key="4">
    <source>
        <dbReference type="ARBA" id="ARBA00022723"/>
    </source>
</evidence>
<dbReference type="EMBL" id="CP090167">
    <property type="protein sequence ID" value="UJO17685.1"/>
    <property type="molecule type" value="Genomic_DNA"/>
</dbReference>
<dbReference type="PANTHER" id="PTHR33577">
    <property type="entry name" value="STERIGMATOCYSTIN BIOSYNTHESIS PEROXIDASE STCC-RELATED"/>
    <property type="match status" value="1"/>
</dbReference>
<organism evidence="10 11">
    <name type="scientific">Passalora fulva</name>
    <name type="common">Tomato leaf mold</name>
    <name type="synonym">Cladosporium fulvum</name>
    <dbReference type="NCBI Taxonomy" id="5499"/>
    <lineage>
        <taxon>Eukaryota</taxon>
        <taxon>Fungi</taxon>
        <taxon>Dikarya</taxon>
        <taxon>Ascomycota</taxon>
        <taxon>Pezizomycotina</taxon>
        <taxon>Dothideomycetes</taxon>
        <taxon>Dothideomycetidae</taxon>
        <taxon>Mycosphaerellales</taxon>
        <taxon>Mycosphaerellaceae</taxon>
        <taxon>Fulvia</taxon>
    </lineage>
</organism>
<feature type="chain" id="PRO_5040110614" evidence="8">
    <location>
        <begin position="19"/>
        <end position="389"/>
    </location>
</feature>
<keyword evidence="2 10" id="KW-0575">Peroxidase</keyword>
<evidence type="ECO:0000256" key="6">
    <source>
        <dbReference type="ARBA" id="ARBA00023004"/>
    </source>
</evidence>
<keyword evidence="3" id="KW-0349">Heme</keyword>
<evidence type="ECO:0000256" key="7">
    <source>
        <dbReference type="ARBA" id="ARBA00025795"/>
    </source>
</evidence>
<dbReference type="GO" id="GO:0046872">
    <property type="term" value="F:metal ion binding"/>
    <property type="evidence" value="ECO:0007669"/>
    <property type="project" value="UniProtKB-KW"/>
</dbReference>
<reference evidence="10" key="2">
    <citation type="journal article" date="2022" name="Microb. Genom.">
        <title>A chromosome-scale genome assembly of the tomato pathogen Cladosporium fulvum reveals a compartmentalized genome architecture and the presence of a dispensable chromosome.</title>
        <authorList>
            <person name="Zaccaron A.Z."/>
            <person name="Chen L.H."/>
            <person name="Samaras A."/>
            <person name="Stergiopoulos I."/>
        </authorList>
    </citation>
    <scope>NUCLEOTIDE SEQUENCE</scope>
    <source>
        <strain evidence="10">Race5_Kim</strain>
    </source>
</reference>
<dbReference type="KEGG" id="ffu:CLAFUR5_05865"/>
<dbReference type="PANTHER" id="PTHR33577:SF1">
    <property type="entry name" value="HEME HALOPEROXIDASE FAMILY PROFILE DOMAIN-CONTAINING PROTEIN"/>
    <property type="match status" value="1"/>
</dbReference>
<sequence length="389" mass="41715">MATTKSLLATLLATCVTAFPQASSAITPEVQNQLQSIGQDAVAALKDSSSPSNIFDAELQKVGVDGLHAFKPPGPFDERGPCPGLNALANHGYLPRSEFATLPQFIAAATSVYGMGIGLATILAAYGGLFDGIVVGWSIGGKEFTGIAGSHNNYEGDSSPTRGDLYQHGTNSDLILSQFKELLDRQPDPATANYNTDVIVEHRAVRYNKIVAKIPWFYYGPFTSFFSNHSTEFPEGILIQDVIKSFFAISGNNDNLKWYRRAMNDPYSFSRAGEDVNKISTTRYPYTTPTGCNMGTVNSFTPLDTFNTSLAEYDFSKPTDSVCYAIALVGTVLDNFPLVSVLDALLLLPFQNALDCPTLPAVDQSVGKACPGYSFRGGPTAPIAPGAIP</sequence>
<dbReference type="InterPro" id="IPR000028">
    <property type="entry name" value="Chloroperoxidase"/>
</dbReference>
<dbReference type="GO" id="GO:0004601">
    <property type="term" value="F:peroxidase activity"/>
    <property type="evidence" value="ECO:0007669"/>
    <property type="project" value="UniProtKB-KW"/>
</dbReference>
<dbReference type="Gene3D" id="1.10.489.10">
    <property type="entry name" value="Chloroperoxidase-like"/>
    <property type="match status" value="1"/>
</dbReference>
<feature type="signal peptide" evidence="8">
    <location>
        <begin position="1"/>
        <end position="18"/>
    </location>
</feature>
<evidence type="ECO:0000313" key="10">
    <source>
        <dbReference type="EMBL" id="UJO17685.1"/>
    </source>
</evidence>
<keyword evidence="8" id="KW-0732">Signal</keyword>
<comment type="cofactor">
    <cofactor evidence="1">
        <name>heme b</name>
        <dbReference type="ChEBI" id="CHEBI:60344"/>
    </cofactor>
</comment>
<dbReference type="SUPFAM" id="SSF47571">
    <property type="entry name" value="Cloroperoxidase"/>
    <property type="match status" value="1"/>
</dbReference>
<dbReference type="InterPro" id="IPR036851">
    <property type="entry name" value="Chloroperoxidase-like_sf"/>
</dbReference>
<evidence type="ECO:0000256" key="2">
    <source>
        <dbReference type="ARBA" id="ARBA00022559"/>
    </source>
</evidence>
<evidence type="ECO:0000259" key="9">
    <source>
        <dbReference type="PROSITE" id="PS51405"/>
    </source>
</evidence>
<proteinExistence type="inferred from homology"/>
<dbReference type="OrthoDB" id="407298at2759"/>
<feature type="domain" description="Heme haloperoxidase family profile" evidence="9">
    <location>
        <begin position="66"/>
        <end position="278"/>
    </location>
</feature>
<keyword evidence="6" id="KW-0408">Iron</keyword>
<keyword evidence="4" id="KW-0479">Metal-binding</keyword>
<keyword evidence="11" id="KW-1185">Reference proteome</keyword>
<reference evidence="10" key="1">
    <citation type="submission" date="2021-12" db="EMBL/GenBank/DDBJ databases">
        <authorList>
            <person name="Zaccaron A."/>
            <person name="Stergiopoulos I."/>
        </authorList>
    </citation>
    <scope>NUCLEOTIDE SEQUENCE</scope>
    <source>
        <strain evidence="10">Race5_Kim</strain>
    </source>
</reference>
<dbReference type="Pfam" id="PF01328">
    <property type="entry name" value="Peroxidase_2"/>
    <property type="match status" value="1"/>
</dbReference>
<dbReference type="PROSITE" id="PS51405">
    <property type="entry name" value="HEME_HALOPEROXIDASE"/>
    <property type="match status" value="1"/>
</dbReference>
<evidence type="ECO:0000256" key="3">
    <source>
        <dbReference type="ARBA" id="ARBA00022617"/>
    </source>
</evidence>